<dbReference type="AlphaFoldDB" id="A0A7W5Z491"/>
<dbReference type="PROSITE" id="PS50122">
    <property type="entry name" value="CHEB"/>
    <property type="match status" value="1"/>
</dbReference>
<dbReference type="Pfam" id="PF01339">
    <property type="entry name" value="CheB_methylest"/>
    <property type="match status" value="1"/>
</dbReference>
<dbReference type="Proteomes" id="UP000537592">
    <property type="component" value="Unassembled WGS sequence"/>
</dbReference>
<dbReference type="CDD" id="cd16433">
    <property type="entry name" value="CheB"/>
    <property type="match status" value="1"/>
</dbReference>
<evidence type="ECO:0000313" key="6">
    <source>
        <dbReference type="EMBL" id="MBB3809699.1"/>
    </source>
</evidence>
<dbReference type="GO" id="GO:0008984">
    <property type="term" value="F:protein-glutamate methylesterase activity"/>
    <property type="evidence" value="ECO:0007669"/>
    <property type="project" value="UniProtKB-EC"/>
</dbReference>
<dbReference type="RefSeq" id="WP_183752104.1">
    <property type="nucleotide sequence ID" value="NZ_JACICC010000004.1"/>
</dbReference>
<dbReference type="EC" id="3.1.1.61" evidence="2"/>
<feature type="active site" evidence="4">
    <location>
        <position position="36"/>
    </location>
</feature>
<evidence type="ECO:0000256" key="1">
    <source>
        <dbReference type="ARBA" id="ARBA00022801"/>
    </source>
</evidence>
<comment type="caution">
    <text evidence="6">The sequence shown here is derived from an EMBL/GenBank/DDBJ whole genome shotgun (WGS) entry which is preliminary data.</text>
</comment>
<feature type="domain" description="CheB-type methylesterase" evidence="5">
    <location>
        <begin position="1"/>
        <end position="185"/>
    </location>
</feature>
<dbReference type="SUPFAM" id="SSF52738">
    <property type="entry name" value="Methylesterase CheB, C-terminal domain"/>
    <property type="match status" value="1"/>
</dbReference>
<evidence type="ECO:0000256" key="2">
    <source>
        <dbReference type="ARBA" id="ARBA00039140"/>
    </source>
</evidence>
<reference evidence="6 7" key="1">
    <citation type="submission" date="2020-08" db="EMBL/GenBank/DDBJ databases">
        <title>Genomic Encyclopedia of Type Strains, Phase IV (KMG-IV): sequencing the most valuable type-strain genomes for metagenomic binning, comparative biology and taxonomic classification.</title>
        <authorList>
            <person name="Goeker M."/>
        </authorList>
    </citation>
    <scope>NUCLEOTIDE SEQUENCE [LARGE SCALE GENOMIC DNA]</scope>
    <source>
        <strain evidence="6 7">DSM 28760</strain>
    </source>
</reference>
<dbReference type="PANTHER" id="PTHR42872:SF6">
    <property type="entry name" value="PROTEIN-GLUTAMATE METHYLESTERASE_PROTEIN-GLUTAMINE GLUTAMINASE"/>
    <property type="match status" value="1"/>
</dbReference>
<gene>
    <name evidence="6" type="ORF">FHS81_001787</name>
</gene>
<dbReference type="InterPro" id="IPR035909">
    <property type="entry name" value="CheB_C"/>
</dbReference>
<evidence type="ECO:0000259" key="5">
    <source>
        <dbReference type="PROSITE" id="PS50122"/>
    </source>
</evidence>
<keyword evidence="4" id="KW-0145">Chemotaxis</keyword>
<accession>A0A7W5Z491</accession>
<keyword evidence="1 4" id="KW-0378">Hydrolase</keyword>
<keyword evidence="7" id="KW-1185">Reference proteome</keyword>
<name>A0A7W5Z491_9HYPH</name>
<protein>
    <recommendedName>
        <fullName evidence="2">protein-glutamate methylesterase</fullName>
        <ecNumber evidence="2">3.1.1.61</ecNumber>
    </recommendedName>
</protein>
<sequence>MITLVIGGSAGGTVALRRFLPRLSSQFDGAIIVMSHLGPGGGDLLVNGLRNICGLPVRLAMEREPVERGVIHIAPEGYHLLIEYSRRFSYSVDERVSFSRPSIDVLFASAARVYRKELVGLVLSGANADGAEGLRIIRRLGGKALVQDPREAEMQAMPLAAVSHAGCDLCAPVATLADYINNDMD</sequence>
<evidence type="ECO:0000313" key="7">
    <source>
        <dbReference type="Proteomes" id="UP000537592"/>
    </source>
</evidence>
<feature type="active site" evidence="4">
    <location>
        <position position="129"/>
    </location>
</feature>
<dbReference type="Gene3D" id="3.40.50.180">
    <property type="entry name" value="Methylesterase CheB, C-terminal domain"/>
    <property type="match status" value="1"/>
</dbReference>
<dbReference type="InterPro" id="IPR000673">
    <property type="entry name" value="Sig_transdc_resp-reg_Me-estase"/>
</dbReference>
<dbReference type="EMBL" id="JACICC010000004">
    <property type="protein sequence ID" value="MBB3809699.1"/>
    <property type="molecule type" value="Genomic_DNA"/>
</dbReference>
<dbReference type="GO" id="GO:0000156">
    <property type="term" value="F:phosphorelay response regulator activity"/>
    <property type="evidence" value="ECO:0007669"/>
    <property type="project" value="InterPro"/>
</dbReference>
<dbReference type="GO" id="GO:0005737">
    <property type="term" value="C:cytoplasm"/>
    <property type="evidence" value="ECO:0007669"/>
    <property type="project" value="InterPro"/>
</dbReference>
<dbReference type="PANTHER" id="PTHR42872">
    <property type="entry name" value="PROTEIN-GLUTAMATE METHYLESTERASE/PROTEIN-GLUTAMINE GLUTAMINASE"/>
    <property type="match status" value="1"/>
</dbReference>
<evidence type="ECO:0000256" key="4">
    <source>
        <dbReference type="PROSITE-ProRule" id="PRU00050"/>
    </source>
</evidence>
<dbReference type="GO" id="GO:0006935">
    <property type="term" value="P:chemotaxis"/>
    <property type="evidence" value="ECO:0007669"/>
    <property type="project" value="UniProtKB-UniRule"/>
</dbReference>
<comment type="catalytic activity">
    <reaction evidence="3">
        <text>[protein]-L-glutamate 5-O-methyl ester + H2O = L-glutamyl-[protein] + methanol + H(+)</text>
        <dbReference type="Rhea" id="RHEA:23236"/>
        <dbReference type="Rhea" id="RHEA-COMP:10208"/>
        <dbReference type="Rhea" id="RHEA-COMP:10311"/>
        <dbReference type="ChEBI" id="CHEBI:15377"/>
        <dbReference type="ChEBI" id="CHEBI:15378"/>
        <dbReference type="ChEBI" id="CHEBI:17790"/>
        <dbReference type="ChEBI" id="CHEBI:29973"/>
        <dbReference type="ChEBI" id="CHEBI:82795"/>
        <dbReference type="EC" id="3.1.1.61"/>
    </reaction>
</comment>
<organism evidence="6 7">
    <name type="scientific">Pseudochelatococcus contaminans</name>
    <dbReference type="NCBI Taxonomy" id="1538103"/>
    <lineage>
        <taxon>Bacteria</taxon>
        <taxon>Pseudomonadati</taxon>
        <taxon>Pseudomonadota</taxon>
        <taxon>Alphaproteobacteria</taxon>
        <taxon>Hyphomicrobiales</taxon>
        <taxon>Chelatococcaceae</taxon>
        <taxon>Pseudochelatococcus</taxon>
    </lineage>
</organism>
<evidence type="ECO:0000256" key="3">
    <source>
        <dbReference type="ARBA" id="ARBA00048267"/>
    </source>
</evidence>
<proteinExistence type="predicted"/>
<feature type="active site" evidence="4">
    <location>
        <position position="9"/>
    </location>
</feature>